<dbReference type="PANTHER" id="PTHR43118">
    <property type="entry name" value="RHAMNOGALACTURONAN LYASE (EUROFUNG)"/>
    <property type="match status" value="1"/>
</dbReference>
<dbReference type="SUPFAM" id="SSF49899">
    <property type="entry name" value="Concanavalin A-like lectins/glucanases"/>
    <property type="match status" value="1"/>
</dbReference>
<accession>A0ABX2B4F1</accession>
<dbReference type="PANTHER" id="PTHR43118:SF1">
    <property type="entry name" value="RHAMNOGALACTURONAN LYASE (EUROFUNG)"/>
    <property type="match status" value="1"/>
</dbReference>
<evidence type="ECO:0000313" key="6">
    <source>
        <dbReference type="Proteomes" id="UP000820977"/>
    </source>
</evidence>
<comment type="caution">
    <text evidence="5">The sequence shown here is derived from an EMBL/GenBank/DDBJ whole genome shotgun (WGS) entry which is preliminary data.</text>
</comment>
<dbReference type="CDD" id="cd00110">
    <property type="entry name" value="LamG"/>
    <property type="match status" value="1"/>
</dbReference>
<dbReference type="InterPro" id="IPR006558">
    <property type="entry name" value="LamG-like"/>
</dbReference>
<gene>
    <name evidence="5" type="ORF">HPS54_11675</name>
</gene>
<keyword evidence="6" id="KW-1185">Reference proteome</keyword>
<evidence type="ECO:0000256" key="1">
    <source>
        <dbReference type="ARBA" id="ARBA00022729"/>
    </source>
</evidence>
<dbReference type="EMBL" id="JABKKJ010000031">
    <property type="protein sequence ID" value="NPE26158.1"/>
    <property type="molecule type" value="Genomic_DNA"/>
</dbReference>
<dbReference type="Proteomes" id="UP000820977">
    <property type="component" value="Unassembled WGS sequence"/>
</dbReference>
<evidence type="ECO:0000313" key="5">
    <source>
        <dbReference type="EMBL" id="NPE26158.1"/>
    </source>
</evidence>
<feature type="signal peptide" evidence="3">
    <location>
        <begin position="1"/>
        <end position="19"/>
    </location>
</feature>
<reference evidence="5 6" key="1">
    <citation type="submission" date="2020-05" db="EMBL/GenBank/DDBJ databases">
        <title>Distinct polysaccharide utilization as determinants for interspecies competition between intestinal Prevotella spp.</title>
        <authorList>
            <person name="Galvez E.J.C."/>
            <person name="Iljazovic A."/>
            <person name="Strowig T."/>
        </authorList>
    </citation>
    <scope>NUCLEOTIDE SEQUENCE [LARGE SCALE GENOMIC DNA]</scope>
    <source>
        <strain evidence="5 6">PCHR</strain>
    </source>
</reference>
<dbReference type="Gene3D" id="2.60.120.200">
    <property type="match status" value="1"/>
</dbReference>
<dbReference type="Pfam" id="PF13385">
    <property type="entry name" value="Laminin_G_3"/>
    <property type="match status" value="1"/>
</dbReference>
<dbReference type="Gene3D" id="2.60.40.10">
    <property type="entry name" value="Immunoglobulins"/>
    <property type="match status" value="2"/>
</dbReference>
<protein>
    <submittedName>
        <fullName evidence="5">Por secretion system protein</fullName>
    </submittedName>
</protein>
<dbReference type="Pfam" id="PF18370">
    <property type="entry name" value="RGI_lyase"/>
    <property type="match status" value="1"/>
</dbReference>
<dbReference type="Pfam" id="PF21348">
    <property type="entry name" value="RGL11_C"/>
    <property type="match status" value="1"/>
</dbReference>
<dbReference type="InterPro" id="IPR013320">
    <property type="entry name" value="ConA-like_dom_sf"/>
</dbReference>
<feature type="chain" id="PRO_5046600550" evidence="3">
    <location>
        <begin position="20"/>
        <end position="995"/>
    </location>
</feature>
<keyword evidence="2" id="KW-1015">Disulfide bond</keyword>
<dbReference type="InterPro" id="IPR041624">
    <property type="entry name" value="RGI_lyase"/>
</dbReference>
<dbReference type="InterPro" id="IPR049366">
    <property type="entry name" value="RGL11_C"/>
</dbReference>
<dbReference type="InterPro" id="IPR013783">
    <property type="entry name" value="Ig-like_fold"/>
</dbReference>
<dbReference type="InterPro" id="IPR034641">
    <property type="entry name" value="RGL11"/>
</dbReference>
<dbReference type="SMART" id="SM00560">
    <property type="entry name" value="LamGL"/>
    <property type="match status" value="1"/>
</dbReference>
<sequence length="995" mass="108285">MKKLFLSCLMLAASWSAGMAQQAEYLDRGVVAVKTTGGVYVSWRSLNTDNKALTFDVYRDGVKVNTAPVAQSTNFKDAGGTESSKYVVKAVLGSTVQESSKETAVWAGGYKRLHLDRPAGGTTPAGEAYTYSPNDCSVGDIDGDGEYEIFVKWDPSNSHDNSENGYTGNVYIDCYKLDGTKMWRIDLGRNIRAGAHYTQFMVYDFDGDGKAEMACKTAPGTIDGQGKAVLMGTDKVTDDYRGTSGSHTTGTVLSGPEYLTMFNGQTGAEITTVSYVPLRNVRTNSQWGDSYGGRSERYLACVAYLDGMKPSLVMCRGYYTASYLCAWDFDGKDLKQRWLHKSETKGQGAYGEGAHSLTVGDVDGDGCDEIVYGAACIDHDGSLLYRTGGGHGDALHLGDFDPDREGLEVFMVHEEKGSAYKYDSEFRDAKTGEIIWCTKQSGNDIGRGLVGDISPNWRGYEIWPGSYYVNGTNVNATFDCKGNLLLNKRASTNFRIYWDGDLQDELFDGRYNKDTQVSAPEITKRKADLTDDAQKWLFNKYDNAQSCNTTKATPNLIADILGDWREELILWDGNTSSDLLIFTTDIETKYKVPCLMQDHNYRMAIAWQNVAYNQPPHLGYYLEDAFSTDAKIKNLSGAQTQVVELGEAIETIVYEYDRATGATVTGLPEGVTASVNTTDKTVTISGTPAATGTYKYNVSTTGGETVATTEGTITVRDKIELTPLAYYPFDEVGTSTVNTVYGQAVATGTPAQAEGKKNGGVSLDGASYYTQEAYEKIQLGTKDFTIEMWFKSTDDAAYLLHKGSMAANAGTGATGKWFGIEFKGGNLKFAIDDNVAKSEASAPASAYFNGEWNHLVCVRDGYTKTLKMYINGVLVAESADNTGDISDNNELFVIGNVNVNFNNMFAGVMDELTIYEGAMNAKKVAERYNSLSTGIGSTVTARPARLTVVSATTGMVVRTGVGATENVTAGLPAGYYILLSDNGKEREIRKLVIKN</sequence>
<feature type="domain" description="Laminin G" evidence="4">
    <location>
        <begin position="758"/>
        <end position="937"/>
    </location>
</feature>
<dbReference type="PROSITE" id="PS50025">
    <property type="entry name" value="LAM_G_DOMAIN"/>
    <property type="match status" value="1"/>
</dbReference>
<dbReference type="InterPro" id="IPR028994">
    <property type="entry name" value="Integrin_alpha_N"/>
</dbReference>
<dbReference type="RefSeq" id="WP_172345622.1">
    <property type="nucleotide sequence ID" value="NZ_CASYYZ010000016.1"/>
</dbReference>
<dbReference type="InterPro" id="IPR001791">
    <property type="entry name" value="Laminin_G"/>
</dbReference>
<evidence type="ECO:0000259" key="4">
    <source>
        <dbReference type="PROSITE" id="PS50025"/>
    </source>
</evidence>
<evidence type="ECO:0000256" key="3">
    <source>
        <dbReference type="SAM" id="SignalP"/>
    </source>
</evidence>
<dbReference type="CDD" id="cd10318">
    <property type="entry name" value="RGL11"/>
    <property type="match status" value="1"/>
</dbReference>
<organism evidence="5 6">
    <name type="scientific">Xylanibacter caecicola</name>
    <dbReference type="NCBI Taxonomy" id="2736294"/>
    <lineage>
        <taxon>Bacteria</taxon>
        <taxon>Pseudomonadati</taxon>
        <taxon>Bacteroidota</taxon>
        <taxon>Bacteroidia</taxon>
        <taxon>Bacteroidales</taxon>
        <taxon>Prevotellaceae</taxon>
        <taxon>Xylanibacter</taxon>
    </lineage>
</organism>
<keyword evidence="1 3" id="KW-0732">Signal</keyword>
<name>A0ABX2B4F1_9BACT</name>
<dbReference type="SUPFAM" id="SSF69318">
    <property type="entry name" value="Integrin alpha N-terminal domain"/>
    <property type="match status" value="1"/>
</dbReference>
<evidence type="ECO:0000256" key="2">
    <source>
        <dbReference type="ARBA" id="ARBA00023157"/>
    </source>
</evidence>
<proteinExistence type="predicted"/>